<sequence length="330" mass="35397">MSQAAIGRAVVTGGAGFVGSHLCGHLLDAGAEVVCIDNFATGSAENVRHLAGRTGFRTLEADVTHPLHVPGRVDTVFHLASAASPRDYLRLPVETLEAGSRGTRNVLDLAAEHGARTVLASTSEVYGDPLHHPQHESYWGNVNPVGPRSVYDEAKRYAEALTMAYHRAHGADVGIARIFNSYGPGMRPDDGRAIPTFIRQALAGEPITVCGDGMQTRSVCYVDDTVRGLIALAAADITGPVNIGSQHELSMHALAELVRAVCGSDSPVVHVGRPQDDPRFRRPDIALAARALGWWPLVPMEEGLRRTVEWFARARTEPEDRSAEPTAGRA</sequence>
<evidence type="ECO:0000256" key="4">
    <source>
        <dbReference type="ARBA" id="ARBA00022793"/>
    </source>
</evidence>
<evidence type="ECO:0000256" key="2">
    <source>
        <dbReference type="ARBA" id="ARBA00004323"/>
    </source>
</evidence>
<evidence type="ECO:0000313" key="15">
    <source>
        <dbReference type="Proteomes" id="UP000031675"/>
    </source>
</evidence>
<comment type="caution">
    <text evidence="14">The sequence shown here is derived from an EMBL/GenBank/DDBJ whole genome shotgun (WGS) entry which is preliminary data.</text>
</comment>
<name>A0A0C2JQT1_9ACTN</name>
<dbReference type="CDD" id="cd05230">
    <property type="entry name" value="UGD_SDR_e"/>
    <property type="match status" value="1"/>
</dbReference>
<dbReference type="GO" id="GO:0070403">
    <property type="term" value="F:NAD+ binding"/>
    <property type="evidence" value="ECO:0007669"/>
    <property type="project" value="InterPro"/>
</dbReference>
<dbReference type="InterPro" id="IPR036291">
    <property type="entry name" value="NAD(P)-bd_dom_sf"/>
</dbReference>
<gene>
    <name evidence="14" type="ORF">LP52_08410</name>
</gene>
<keyword evidence="9" id="KW-0472">Membrane</keyword>
<evidence type="ECO:0000256" key="12">
    <source>
        <dbReference type="ARBA" id="ARBA00037859"/>
    </source>
</evidence>
<dbReference type="RefSeq" id="WP_040272225.1">
    <property type="nucleotide sequence ID" value="NZ_JROO01000014.1"/>
</dbReference>
<evidence type="ECO:0000313" key="14">
    <source>
        <dbReference type="EMBL" id="KIH99157.1"/>
    </source>
</evidence>
<dbReference type="GO" id="GO:0005737">
    <property type="term" value="C:cytoplasm"/>
    <property type="evidence" value="ECO:0007669"/>
    <property type="project" value="TreeGrafter"/>
</dbReference>
<dbReference type="GO" id="GO:0042732">
    <property type="term" value="P:D-xylose metabolic process"/>
    <property type="evidence" value="ECO:0007669"/>
    <property type="project" value="InterPro"/>
</dbReference>
<dbReference type="EMBL" id="JROO01000014">
    <property type="protein sequence ID" value="KIH99157.1"/>
    <property type="molecule type" value="Genomic_DNA"/>
</dbReference>
<dbReference type="FunFam" id="3.40.50.720:FF:000065">
    <property type="entry name" value="UDP-glucuronic acid decarboxylase 1"/>
    <property type="match status" value="1"/>
</dbReference>
<dbReference type="InterPro" id="IPR044516">
    <property type="entry name" value="UXS-like"/>
</dbReference>
<dbReference type="Pfam" id="PF01370">
    <property type="entry name" value="Epimerase"/>
    <property type="match status" value="1"/>
</dbReference>
<protein>
    <submittedName>
        <fullName evidence="14">Epimerase</fullName>
    </submittedName>
</protein>
<keyword evidence="5" id="KW-0735">Signal-anchor</keyword>
<keyword evidence="7" id="KW-0520">NAD</keyword>
<evidence type="ECO:0000256" key="10">
    <source>
        <dbReference type="ARBA" id="ARBA00023180"/>
    </source>
</evidence>
<dbReference type="Gene3D" id="3.90.25.10">
    <property type="entry name" value="UDP-galactose 4-epimerase, domain 1"/>
    <property type="match status" value="1"/>
</dbReference>
<dbReference type="SUPFAM" id="SSF51735">
    <property type="entry name" value="NAD(P)-binding Rossmann-fold domains"/>
    <property type="match status" value="1"/>
</dbReference>
<evidence type="ECO:0000259" key="13">
    <source>
        <dbReference type="Pfam" id="PF01370"/>
    </source>
</evidence>
<keyword evidence="10" id="KW-0325">Glycoprotein</keyword>
<dbReference type="PANTHER" id="PTHR43078:SF6">
    <property type="entry name" value="UDP-GLUCURONIC ACID DECARBOXYLASE 1"/>
    <property type="match status" value="1"/>
</dbReference>
<keyword evidence="6" id="KW-1133">Transmembrane helix</keyword>
<keyword evidence="4" id="KW-0210">Decarboxylase</keyword>
<evidence type="ECO:0000256" key="8">
    <source>
        <dbReference type="ARBA" id="ARBA00023034"/>
    </source>
</evidence>
<evidence type="ECO:0000256" key="7">
    <source>
        <dbReference type="ARBA" id="ARBA00023027"/>
    </source>
</evidence>
<keyword evidence="3" id="KW-0812">Transmembrane</keyword>
<evidence type="ECO:0000256" key="9">
    <source>
        <dbReference type="ARBA" id="ARBA00023136"/>
    </source>
</evidence>
<keyword evidence="15" id="KW-1185">Reference proteome</keyword>
<comment type="subcellular location">
    <subcellularLocation>
        <location evidence="2">Golgi apparatus membrane</location>
        <topology evidence="2">Single-pass type II membrane protein</topology>
    </subcellularLocation>
    <subcellularLocation>
        <location evidence="12">Golgi apparatus</location>
        <location evidence="12">Golgi stack membrane</location>
    </subcellularLocation>
</comment>
<proteinExistence type="predicted"/>
<evidence type="ECO:0000256" key="3">
    <source>
        <dbReference type="ARBA" id="ARBA00022692"/>
    </source>
</evidence>
<dbReference type="STRING" id="183763.LP52_08410"/>
<dbReference type="PANTHER" id="PTHR43078">
    <property type="entry name" value="UDP-GLUCURONIC ACID DECARBOXYLASE-RELATED"/>
    <property type="match status" value="1"/>
</dbReference>
<comment type="cofactor">
    <cofactor evidence="1">
        <name>NAD(+)</name>
        <dbReference type="ChEBI" id="CHEBI:57540"/>
    </cofactor>
</comment>
<accession>A0A0C2JQT1</accession>
<organism evidence="14 15">
    <name type="scientific">Streptomonospora alba</name>
    <dbReference type="NCBI Taxonomy" id="183763"/>
    <lineage>
        <taxon>Bacteria</taxon>
        <taxon>Bacillati</taxon>
        <taxon>Actinomycetota</taxon>
        <taxon>Actinomycetes</taxon>
        <taxon>Streptosporangiales</taxon>
        <taxon>Nocardiopsidaceae</taxon>
        <taxon>Streptomonospora</taxon>
    </lineage>
</organism>
<keyword evidence="8" id="KW-0333">Golgi apparatus</keyword>
<dbReference type="InterPro" id="IPR001509">
    <property type="entry name" value="Epimerase_deHydtase"/>
</dbReference>
<dbReference type="Proteomes" id="UP000031675">
    <property type="component" value="Unassembled WGS sequence"/>
</dbReference>
<evidence type="ECO:0000256" key="11">
    <source>
        <dbReference type="ARBA" id="ARBA00023239"/>
    </source>
</evidence>
<dbReference type="Gene3D" id="3.40.50.720">
    <property type="entry name" value="NAD(P)-binding Rossmann-like Domain"/>
    <property type="match status" value="1"/>
</dbReference>
<feature type="domain" description="NAD-dependent epimerase/dehydratase" evidence="13">
    <location>
        <begin position="10"/>
        <end position="244"/>
    </location>
</feature>
<evidence type="ECO:0000256" key="6">
    <source>
        <dbReference type="ARBA" id="ARBA00022989"/>
    </source>
</evidence>
<evidence type="ECO:0000256" key="1">
    <source>
        <dbReference type="ARBA" id="ARBA00001911"/>
    </source>
</evidence>
<reference evidence="15" key="1">
    <citation type="journal article" date="2015" name="Chem. Biol.">
        <title>Structure, bioactivity, and resistance mechanism of streptomonomicin, an unusual lasso Peptide from an understudied halophilic actinomycete.</title>
        <authorList>
            <person name="Metelev M."/>
            <person name="Tietz J.I."/>
            <person name="Melby J.O."/>
            <person name="Blair P.M."/>
            <person name="Zhu L."/>
            <person name="Livnat I."/>
            <person name="Severinov K."/>
            <person name="Mitchell D.A."/>
        </authorList>
    </citation>
    <scope>NUCLEOTIDE SEQUENCE [LARGE SCALE GENOMIC DNA]</scope>
    <source>
        <strain evidence="15">YIM 90003</strain>
    </source>
</reference>
<dbReference type="GO" id="GO:0048040">
    <property type="term" value="F:UDP-glucuronate decarboxylase activity"/>
    <property type="evidence" value="ECO:0007669"/>
    <property type="project" value="TreeGrafter"/>
</dbReference>
<evidence type="ECO:0000256" key="5">
    <source>
        <dbReference type="ARBA" id="ARBA00022968"/>
    </source>
</evidence>
<keyword evidence="11" id="KW-0456">Lyase</keyword>
<dbReference type="AlphaFoldDB" id="A0A0C2JQT1"/>